<proteinExistence type="predicted"/>
<dbReference type="PANTHER" id="PTHR23272:SF166">
    <property type="entry name" value="ZINC FINGER BED DOMAIN-CONTAINING PROTEIN RICESLEEPER 2-LIKE ISOFORM X1"/>
    <property type="match status" value="1"/>
</dbReference>
<evidence type="ECO:0000313" key="3">
    <source>
        <dbReference type="RefSeq" id="XP_019056005.1"/>
    </source>
</evidence>
<dbReference type="InParanoid" id="A0A1U8QCL2"/>
<feature type="domain" description="HAT C-terminal dimerisation" evidence="1">
    <location>
        <begin position="135"/>
        <end position="215"/>
    </location>
</feature>
<dbReference type="AlphaFoldDB" id="A0A1U8QCL2"/>
<dbReference type="STRING" id="4432.A0A1U8QCL2"/>
<sequence length="246" mass="28466">MVGLRHYVVKPRRIDIDNDELGLRLPESFIEDLGLLLDVGFKFWILDTSKLKIVEYAFIRLYGEDGKDKSVHVRDTLYELFKEYMNHYLSIDLSASTIPYEGSSTTCYNEYGFMKDYDVYESQAFYTNERKSQLGLYLEEPYVERQTELDVIAYWKSCEKRFPELSLMSRDILIIPILTVASEAAFSGGGRLLNQYRSSLAPRMVEALICTRDWLFGSEDKAEKDDVNIDLEVDISNSESISLQSD</sequence>
<dbReference type="OMA" id="WDEYSDI"/>
<protein>
    <submittedName>
        <fullName evidence="3">Zinc finger BED domain-containing protein RICESLEEPER 2-like</fullName>
    </submittedName>
</protein>
<dbReference type="PANTHER" id="PTHR23272">
    <property type="entry name" value="BED FINGER-RELATED"/>
    <property type="match status" value="1"/>
</dbReference>
<keyword evidence="2" id="KW-1185">Reference proteome</keyword>
<gene>
    <name evidence="3" type="primary">LOC109115892</name>
</gene>
<dbReference type="KEGG" id="nnu:109115892"/>
<dbReference type="Proteomes" id="UP000189703">
    <property type="component" value="Unplaced"/>
</dbReference>
<dbReference type="OrthoDB" id="1937594at2759"/>
<dbReference type="InterPro" id="IPR012337">
    <property type="entry name" value="RNaseH-like_sf"/>
</dbReference>
<dbReference type="InterPro" id="IPR008906">
    <property type="entry name" value="HATC_C_dom"/>
</dbReference>
<dbReference type="Pfam" id="PF05699">
    <property type="entry name" value="Dimer_Tnp_hAT"/>
    <property type="match status" value="1"/>
</dbReference>
<organism evidence="2 3">
    <name type="scientific">Nelumbo nucifera</name>
    <name type="common">Sacred lotus</name>
    <dbReference type="NCBI Taxonomy" id="4432"/>
    <lineage>
        <taxon>Eukaryota</taxon>
        <taxon>Viridiplantae</taxon>
        <taxon>Streptophyta</taxon>
        <taxon>Embryophyta</taxon>
        <taxon>Tracheophyta</taxon>
        <taxon>Spermatophyta</taxon>
        <taxon>Magnoliopsida</taxon>
        <taxon>Proteales</taxon>
        <taxon>Nelumbonaceae</taxon>
        <taxon>Nelumbo</taxon>
    </lineage>
</organism>
<dbReference type="SUPFAM" id="SSF53098">
    <property type="entry name" value="Ribonuclease H-like"/>
    <property type="match status" value="1"/>
</dbReference>
<dbReference type="GO" id="GO:0046983">
    <property type="term" value="F:protein dimerization activity"/>
    <property type="evidence" value="ECO:0007669"/>
    <property type="project" value="InterPro"/>
</dbReference>
<reference evidence="3" key="1">
    <citation type="submission" date="2025-08" db="UniProtKB">
        <authorList>
            <consortium name="RefSeq"/>
        </authorList>
    </citation>
    <scope>IDENTIFICATION</scope>
</reference>
<evidence type="ECO:0000313" key="2">
    <source>
        <dbReference type="Proteomes" id="UP000189703"/>
    </source>
</evidence>
<accession>A0A1U8QCL2</accession>
<name>A0A1U8QCL2_NELNU</name>
<evidence type="ECO:0000259" key="1">
    <source>
        <dbReference type="Pfam" id="PF05699"/>
    </source>
</evidence>
<dbReference type="RefSeq" id="XP_019056005.1">
    <property type="nucleotide sequence ID" value="XM_019200460.1"/>
</dbReference>
<dbReference type="GeneID" id="109115892"/>